<evidence type="ECO:0000313" key="2">
    <source>
        <dbReference type="EMBL" id="PLW27873.1"/>
    </source>
</evidence>
<feature type="region of interest" description="Disordered" evidence="1">
    <location>
        <begin position="105"/>
        <end position="148"/>
    </location>
</feature>
<comment type="caution">
    <text evidence="2">The sequence shown here is derived from an EMBL/GenBank/DDBJ whole genome shotgun (WGS) entry which is preliminary data.</text>
</comment>
<sequence>MLANAPGNNKKDQVTARLHLSCSSVLYGVLKQQDRFLHYKNVAINICGIVADNAANNKTMMDKLKKLCWKRFKGKPQWIRCFAHILNLVVKAILQPFGRFKKKLACNHPDPNEPDETNKEEEPKNYVTNLDEEENSTDSKDEEDLIGK</sequence>
<evidence type="ECO:0008006" key="4">
    <source>
        <dbReference type="Google" id="ProtNLM"/>
    </source>
</evidence>
<dbReference type="Proteomes" id="UP000235392">
    <property type="component" value="Unassembled WGS sequence"/>
</dbReference>
<dbReference type="InterPro" id="IPR012337">
    <property type="entry name" value="RNaseH-like_sf"/>
</dbReference>
<evidence type="ECO:0000256" key="1">
    <source>
        <dbReference type="SAM" id="MobiDB-lite"/>
    </source>
</evidence>
<protein>
    <recommendedName>
        <fullName evidence="4">DUF659 domain-containing protein</fullName>
    </recommendedName>
</protein>
<accession>A0A2N5TQU9</accession>
<dbReference type="SUPFAM" id="SSF53098">
    <property type="entry name" value="Ribonuclease H-like"/>
    <property type="match status" value="1"/>
</dbReference>
<feature type="compositionally biased region" description="Acidic residues" evidence="1">
    <location>
        <begin position="130"/>
        <end position="148"/>
    </location>
</feature>
<proteinExistence type="predicted"/>
<gene>
    <name evidence="2" type="ORF">PCASD_25098</name>
</gene>
<reference evidence="2 3" key="1">
    <citation type="submission" date="2017-11" db="EMBL/GenBank/DDBJ databases">
        <title>De novo assembly and phasing of dikaryotic genomes from two isolates of Puccinia coronata f. sp. avenae, the causal agent of oat crown rust.</title>
        <authorList>
            <person name="Miller M.E."/>
            <person name="Zhang Y."/>
            <person name="Omidvar V."/>
            <person name="Sperschneider J."/>
            <person name="Schwessinger B."/>
            <person name="Raley C."/>
            <person name="Palmer J.M."/>
            <person name="Garnica D."/>
            <person name="Upadhyaya N."/>
            <person name="Rathjen J."/>
            <person name="Taylor J.M."/>
            <person name="Park R.F."/>
            <person name="Dodds P.N."/>
            <person name="Hirsch C.D."/>
            <person name="Kianian S.F."/>
            <person name="Figueroa M."/>
        </authorList>
    </citation>
    <scope>NUCLEOTIDE SEQUENCE [LARGE SCALE GENOMIC DNA]</scope>
    <source>
        <strain evidence="2">12SD80</strain>
    </source>
</reference>
<dbReference type="EMBL" id="PGCI01000388">
    <property type="protein sequence ID" value="PLW27873.1"/>
    <property type="molecule type" value="Genomic_DNA"/>
</dbReference>
<evidence type="ECO:0000313" key="3">
    <source>
        <dbReference type="Proteomes" id="UP000235392"/>
    </source>
</evidence>
<dbReference type="AlphaFoldDB" id="A0A2N5TQU9"/>
<organism evidence="2 3">
    <name type="scientific">Puccinia coronata f. sp. avenae</name>
    <dbReference type="NCBI Taxonomy" id="200324"/>
    <lineage>
        <taxon>Eukaryota</taxon>
        <taxon>Fungi</taxon>
        <taxon>Dikarya</taxon>
        <taxon>Basidiomycota</taxon>
        <taxon>Pucciniomycotina</taxon>
        <taxon>Pucciniomycetes</taxon>
        <taxon>Pucciniales</taxon>
        <taxon>Pucciniaceae</taxon>
        <taxon>Puccinia</taxon>
    </lineage>
</organism>
<name>A0A2N5TQU9_9BASI</name>